<protein>
    <submittedName>
        <fullName evidence="8">PTS fructose transporter subunit IIA</fullName>
    </submittedName>
</protein>
<dbReference type="GO" id="GO:0008982">
    <property type="term" value="F:protein-N(PI)-phosphohistidine-sugar phosphotransferase activity"/>
    <property type="evidence" value="ECO:0007669"/>
    <property type="project" value="InterPro"/>
</dbReference>
<evidence type="ECO:0000256" key="1">
    <source>
        <dbReference type="ARBA" id="ARBA00004496"/>
    </source>
</evidence>
<dbReference type="PROSITE" id="PS00372">
    <property type="entry name" value="PTS_EIIA_TYPE_2_HIS"/>
    <property type="match status" value="1"/>
</dbReference>
<dbReference type="GO" id="GO:0009401">
    <property type="term" value="P:phosphoenolpyruvate-dependent sugar phosphotransferase system"/>
    <property type="evidence" value="ECO:0007669"/>
    <property type="project" value="UniProtKB-KW"/>
</dbReference>
<name>A0A953I150_SYMTR</name>
<dbReference type="InterPro" id="IPR016152">
    <property type="entry name" value="PTrfase/Anion_transptr"/>
</dbReference>
<evidence type="ECO:0000313" key="8">
    <source>
        <dbReference type="EMBL" id="MBY6275640.1"/>
    </source>
</evidence>
<dbReference type="Proteomes" id="UP000732377">
    <property type="component" value="Unassembled WGS sequence"/>
</dbReference>
<dbReference type="PANTHER" id="PTHR47738">
    <property type="entry name" value="PTS SYSTEM FRUCTOSE-LIKE EIIA COMPONENT-RELATED"/>
    <property type="match status" value="1"/>
</dbReference>
<evidence type="ECO:0000256" key="4">
    <source>
        <dbReference type="ARBA" id="ARBA00022597"/>
    </source>
</evidence>
<dbReference type="NCBIfam" id="TIGR00848">
    <property type="entry name" value="fruA"/>
    <property type="match status" value="1"/>
</dbReference>
<evidence type="ECO:0000256" key="2">
    <source>
        <dbReference type="ARBA" id="ARBA00022448"/>
    </source>
</evidence>
<dbReference type="GO" id="GO:0005737">
    <property type="term" value="C:cytoplasm"/>
    <property type="evidence" value="ECO:0007669"/>
    <property type="project" value="UniProtKB-SubCell"/>
</dbReference>
<dbReference type="SUPFAM" id="SSF55804">
    <property type="entry name" value="Phoshotransferase/anion transport protein"/>
    <property type="match status" value="1"/>
</dbReference>
<dbReference type="PANTHER" id="PTHR47738:SF2">
    <property type="entry name" value="PTS SYSTEM FRUCTOSE-LIKE EIIA COMPONENT"/>
    <property type="match status" value="1"/>
</dbReference>
<dbReference type="InterPro" id="IPR051541">
    <property type="entry name" value="PTS_SugarTrans_NitroReg"/>
</dbReference>
<dbReference type="PROSITE" id="PS51094">
    <property type="entry name" value="PTS_EIIA_TYPE_2"/>
    <property type="match status" value="1"/>
</dbReference>
<keyword evidence="5" id="KW-0808">Transferase</keyword>
<dbReference type="InterPro" id="IPR004715">
    <property type="entry name" value="PTS_IIA_fruc"/>
</dbReference>
<gene>
    <name evidence="8" type="ORF">CWE10_05360</name>
</gene>
<dbReference type="CDD" id="cd00211">
    <property type="entry name" value="PTS_IIA_fru"/>
    <property type="match status" value="1"/>
</dbReference>
<keyword evidence="3" id="KW-0597">Phosphoprotein</keyword>
<feature type="domain" description="PTS EIIA type-2" evidence="7">
    <location>
        <begin position="5"/>
        <end position="147"/>
    </location>
</feature>
<reference evidence="8" key="1">
    <citation type="submission" date="2017-11" db="EMBL/GenBank/DDBJ databases">
        <title>Three new genomes from thermophilic consortium.</title>
        <authorList>
            <person name="Quaggio R."/>
            <person name="Amgarten D."/>
            <person name="Setubal J.C."/>
        </authorList>
    </citation>
    <scope>NUCLEOTIDE SEQUENCE</scope>
    <source>
        <strain evidence="8">ZCTH01-B2</strain>
    </source>
</reference>
<dbReference type="EMBL" id="PIUK01000033">
    <property type="protein sequence ID" value="MBY6275640.1"/>
    <property type="molecule type" value="Genomic_DNA"/>
</dbReference>
<comment type="subcellular location">
    <subcellularLocation>
        <location evidence="1">Cytoplasm</location>
    </subcellularLocation>
</comment>
<dbReference type="GO" id="GO:0016020">
    <property type="term" value="C:membrane"/>
    <property type="evidence" value="ECO:0007669"/>
    <property type="project" value="InterPro"/>
</dbReference>
<keyword evidence="2" id="KW-0813">Transport</keyword>
<dbReference type="Pfam" id="PF00359">
    <property type="entry name" value="PTS_EIIA_2"/>
    <property type="match status" value="1"/>
</dbReference>
<evidence type="ECO:0000256" key="5">
    <source>
        <dbReference type="ARBA" id="ARBA00022679"/>
    </source>
</evidence>
<keyword evidence="6" id="KW-0598">Phosphotransferase system</keyword>
<comment type="caution">
    <text evidence="8">The sequence shown here is derived from an EMBL/GenBank/DDBJ whole genome shotgun (WGS) entry which is preliminary data.</text>
</comment>
<organism evidence="8 9">
    <name type="scientific">Symbiobacterium thermophilum</name>
    <dbReference type="NCBI Taxonomy" id="2734"/>
    <lineage>
        <taxon>Bacteria</taxon>
        <taxon>Bacillati</taxon>
        <taxon>Bacillota</taxon>
        <taxon>Clostridia</taxon>
        <taxon>Eubacteriales</taxon>
        <taxon>Symbiobacteriaceae</taxon>
        <taxon>Symbiobacterium</taxon>
    </lineage>
</organism>
<dbReference type="AlphaFoldDB" id="A0A953I150"/>
<evidence type="ECO:0000259" key="7">
    <source>
        <dbReference type="PROSITE" id="PS51094"/>
    </source>
</evidence>
<evidence type="ECO:0000256" key="3">
    <source>
        <dbReference type="ARBA" id="ARBA00022553"/>
    </source>
</evidence>
<keyword evidence="4" id="KW-0762">Sugar transport</keyword>
<accession>A0A953I150</accession>
<evidence type="ECO:0000313" key="9">
    <source>
        <dbReference type="Proteomes" id="UP000732377"/>
    </source>
</evidence>
<proteinExistence type="predicted"/>
<sequence length="147" mass="15493">MSIRELITPETITLDLKAGRPEEAMAELGALLVASGAVKDLETYLEAVKAREAQGTTAVGFGVAIPHGKSSAVSRAAVAFGRSRGALQWESLDGEPVKMVFLIAAPDGAHDLHLKALSQLARLLMHEEVREKLLTAASPADVIAALQ</sequence>
<dbReference type="RefSeq" id="WP_273378545.1">
    <property type="nucleotide sequence ID" value="NZ_PIUK01000033.1"/>
</dbReference>
<evidence type="ECO:0000256" key="6">
    <source>
        <dbReference type="ARBA" id="ARBA00022683"/>
    </source>
</evidence>
<dbReference type="FunFam" id="3.40.930.10:FF:000009">
    <property type="entry name" value="PTS system, fructose specific IIABC component"/>
    <property type="match status" value="1"/>
</dbReference>
<dbReference type="InterPro" id="IPR002178">
    <property type="entry name" value="PTS_EIIA_type-2_dom"/>
</dbReference>
<dbReference type="Gene3D" id="3.40.930.10">
    <property type="entry name" value="Mannitol-specific EII, Chain A"/>
    <property type="match status" value="1"/>
</dbReference>